<protein>
    <submittedName>
        <fullName evidence="1">Uncharacterized protein</fullName>
    </submittedName>
</protein>
<organism evidence="1 2">
    <name type="scientific">Podarcis muralis</name>
    <name type="common">Wall lizard</name>
    <name type="synonym">Lacerta muralis</name>
    <dbReference type="NCBI Taxonomy" id="64176"/>
    <lineage>
        <taxon>Eukaryota</taxon>
        <taxon>Metazoa</taxon>
        <taxon>Chordata</taxon>
        <taxon>Craniata</taxon>
        <taxon>Vertebrata</taxon>
        <taxon>Euteleostomi</taxon>
        <taxon>Lepidosauria</taxon>
        <taxon>Squamata</taxon>
        <taxon>Bifurcata</taxon>
        <taxon>Unidentata</taxon>
        <taxon>Episquamata</taxon>
        <taxon>Laterata</taxon>
        <taxon>Lacertibaenia</taxon>
        <taxon>Lacertidae</taxon>
        <taxon>Podarcis</taxon>
    </lineage>
</organism>
<keyword evidence="2" id="KW-1185">Reference proteome</keyword>
<accession>A0A670JHY1</accession>
<dbReference type="Proteomes" id="UP000472272">
    <property type="component" value="Chromosome 12"/>
</dbReference>
<dbReference type="AlphaFoldDB" id="A0A670JHY1"/>
<reference evidence="1 2" key="1">
    <citation type="journal article" date="2019" name="Proc. Natl. Acad. Sci. U.S.A.">
        <title>Regulatory changes in pterin and carotenoid genes underlie balanced color polymorphisms in the wall lizard.</title>
        <authorList>
            <person name="Andrade P."/>
            <person name="Pinho C."/>
            <person name="Perez I de Lanuza G."/>
            <person name="Afonso S."/>
            <person name="Brejcha J."/>
            <person name="Rubin C.J."/>
            <person name="Wallerman O."/>
            <person name="Pereira P."/>
            <person name="Sabatino S.J."/>
            <person name="Bellati A."/>
            <person name="Pellitteri-Rosa D."/>
            <person name="Bosakova Z."/>
            <person name="Bunikis I."/>
            <person name="Carretero M.A."/>
            <person name="Feiner N."/>
            <person name="Marsik P."/>
            <person name="Pauperio F."/>
            <person name="Salvi D."/>
            <person name="Soler L."/>
            <person name="While G.M."/>
            <person name="Uller T."/>
            <person name="Font E."/>
            <person name="Andersson L."/>
            <person name="Carneiro M."/>
        </authorList>
    </citation>
    <scope>NUCLEOTIDE SEQUENCE</scope>
</reference>
<reference evidence="1" key="3">
    <citation type="submission" date="2025-09" db="UniProtKB">
        <authorList>
            <consortium name="Ensembl"/>
        </authorList>
    </citation>
    <scope>IDENTIFICATION</scope>
</reference>
<reference evidence="1" key="2">
    <citation type="submission" date="2025-08" db="UniProtKB">
        <authorList>
            <consortium name="Ensembl"/>
        </authorList>
    </citation>
    <scope>IDENTIFICATION</scope>
</reference>
<proteinExistence type="predicted"/>
<name>A0A670JHY1_PODMU</name>
<dbReference type="Ensembl" id="ENSPMRT00000025530.1">
    <property type="protein sequence ID" value="ENSPMRP00000024066.1"/>
    <property type="gene ID" value="ENSPMRG00000015572.1"/>
</dbReference>
<evidence type="ECO:0000313" key="1">
    <source>
        <dbReference type="Ensembl" id="ENSPMRP00000024066.1"/>
    </source>
</evidence>
<evidence type="ECO:0000313" key="2">
    <source>
        <dbReference type="Proteomes" id="UP000472272"/>
    </source>
</evidence>
<sequence>MSTKSSCPAKPQNLPLKWGLVMYISDLQHNLTYVASDVRPTGFNGTLPGKCRFEKLKHVAILGTVLSGSFCIKVIDKLPPT</sequence>